<organism evidence="2 3">
    <name type="scientific">Cadophora malorum</name>
    <dbReference type="NCBI Taxonomy" id="108018"/>
    <lineage>
        <taxon>Eukaryota</taxon>
        <taxon>Fungi</taxon>
        <taxon>Dikarya</taxon>
        <taxon>Ascomycota</taxon>
        <taxon>Pezizomycotina</taxon>
        <taxon>Leotiomycetes</taxon>
        <taxon>Helotiales</taxon>
        <taxon>Ploettnerulaceae</taxon>
        <taxon>Cadophora</taxon>
    </lineage>
</organism>
<dbReference type="EMBL" id="JAFJYH010000061">
    <property type="protein sequence ID" value="KAG4421661.1"/>
    <property type="molecule type" value="Genomic_DNA"/>
</dbReference>
<accession>A0A8H7W8Q9</accession>
<proteinExistence type="predicted"/>
<dbReference type="OrthoDB" id="10467950at2759"/>
<dbReference type="AlphaFoldDB" id="A0A8H7W8Q9"/>
<sequence length="504" mass="54421">MACVMQPGRNAESAPPASQGDLTGTTIPMRPAKSMQDQRIDSLSPIPPEKPFISLPDLTATLPELLGFRDKLHDKTSLLFDDITFPAQILPYIEQTKSSWTMSAIGSPAPLESYFMDNGGLLVEDRKSIAAQKLWKDEKAIWETGFKSRGIPLGDFKEQCVKGEARFPKFSATGIIRDKFYQLHAESADAQMTRILEEQDPSKVEGVGILSELPNALSHAGLGKDTDDSTSQPSLATKLLAADEAQFGNPSGTLDNINKEGPPPGPLVPKSVKKRASQSQSLRVQAHTNASKKIRASRQMSNPSALSSLPQGLPQGQTIDLMGQGNAADVAEQMTNFAKPTSSTSLQGLSQDQNPDMMDQASANNTGYFTEKTSEFIQFNASNMSHAPPQGQDFGLMGQADANHTRYVTGQVNNFELSAFSSDPQGHFLPPPLHPSVPGQMDGIDYSGDDLINHTFQAMLDGGIFPNTAILTTQAASALGRLPEQQLGASNPGFELREQRTTTY</sequence>
<protein>
    <submittedName>
        <fullName evidence="2">Uncharacterized protein</fullName>
    </submittedName>
</protein>
<evidence type="ECO:0000256" key="1">
    <source>
        <dbReference type="SAM" id="MobiDB-lite"/>
    </source>
</evidence>
<reference evidence="2" key="1">
    <citation type="submission" date="2021-02" db="EMBL/GenBank/DDBJ databases">
        <title>Genome sequence Cadophora malorum strain M34.</title>
        <authorList>
            <person name="Stefanovic E."/>
            <person name="Vu D."/>
            <person name="Scully C."/>
            <person name="Dijksterhuis J."/>
            <person name="Roader J."/>
            <person name="Houbraken J."/>
        </authorList>
    </citation>
    <scope>NUCLEOTIDE SEQUENCE</scope>
    <source>
        <strain evidence="2">M34</strain>
    </source>
</reference>
<gene>
    <name evidence="2" type="ORF">IFR04_005161</name>
</gene>
<keyword evidence="3" id="KW-1185">Reference proteome</keyword>
<feature type="region of interest" description="Disordered" evidence="1">
    <location>
        <begin position="246"/>
        <end position="317"/>
    </location>
</feature>
<evidence type="ECO:0000313" key="2">
    <source>
        <dbReference type="EMBL" id="KAG4421661.1"/>
    </source>
</evidence>
<comment type="caution">
    <text evidence="2">The sequence shown here is derived from an EMBL/GenBank/DDBJ whole genome shotgun (WGS) entry which is preliminary data.</text>
</comment>
<dbReference type="Proteomes" id="UP000664132">
    <property type="component" value="Unassembled WGS sequence"/>
</dbReference>
<name>A0A8H7W8Q9_9HELO</name>
<feature type="compositionally biased region" description="Polar residues" evidence="1">
    <location>
        <begin position="277"/>
        <end position="289"/>
    </location>
</feature>
<evidence type="ECO:0000313" key="3">
    <source>
        <dbReference type="Proteomes" id="UP000664132"/>
    </source>
</evidence>
<feature type="compositionally biased region" description="Basic and acidic residues" evidence="1">
    <location>
        <begin position="495"/>
        <end position="504"/>
    </location>
</feature>
<feature type="region of interest" description="Disordered" evidence="1">
    <location>
        <begin position="485"/>
        <end position="504"/>
    </location>
</feature>
<feature type="compositionally biased region" description="Polar residues" evidence="1">
    <location>
        <begin position="298"/>
        <end position="317"/>
    </location>
</feature>
<feature type="region of interest" description="Disordered" evidence="1">
    <location>
        <begin position="1"/>
        <end position="46"/>
    </location>
</feature>